<reference evidence="2 3" key="1">
    <citation type="submission" date="2015-10" db="EMBL/GenBank/DDBJ databases">
        <title>Mycobacterium gordonae draft genome assembly.</title>
        <authorList>
            <person name="Ustinova V."/>
            <person name="Smirnova T."/>
            <person name="Blagodatskikh K."/>
            <person name="Varlamov D."/>
            <person name="Larionova E."/>
            <person name="Chernousova L."/>
        </authorList>
    </citation>
    <scope>NUCLEOTIDE SEQUENCE [LARGE SCALE GENOMIC DNA]</scope>
    <source>
        <strain evidence="2 3">CTRI 14-8773</strain>
    </source>
</reference>
<dbReference type="STRING" id="1778.A9W97_11395"/>
<sequence length="142" mass="15896">MERPAVTGSQADCVLRLITQICKRTNLQMDIYQRAIIVAETEGRPDQVRDLRRFLGMQRQDRKLLDELIERLQGPRVAQRPRCSLSDRRRSLGAAAGRPSVRAEGSRGWRSRWQASGAVQRVRPGDRPALSGPEGAGGPVLR</sequence>
<proteinExistence type="predicted"/>
<protein>
    <submittedName>
        <fullName evidence="2">Uncharacterized protein</fullName>
    </submittedName>
</protein>
<name>A0A0Q2UAR3_MYCGO</name>
<dbReference type="EMBL" id="LKTM01000310">
    <property type="protein sequence ID" value="KQH77560.1"/>
    <property type="molecule type" value="Genomic_DNA"/>
</dbReference>
<accession>A0A0Q2UAR3</accession>
<dbReference type="RefSeq" id="WP_055579478.1">
    <property type="nucleotide sequence ID" value="NZ_LKTM01000310.1"/>
</dbReference>
<evidence type="ECO:0000313" key="3">
    <source>
        <dbReference type="Proteomes" id="UP000051677"/>
    </source>
</evidence>
<feature type="region of interest" description="Disordered" evidence="1">
    <location>
        <begin position="75"/>
        <end position="142"/>
    </location>
</feature>
<comment type="caution">
    <text evidence="2">The sequence shown here is derived from an EMBL/GenBank/DDBJ whole genome shotgun (WGS) entry which is preliminary data.</text>
</comment>
<dbReference type="OrthoDB" id="4753318at2"/>
<dbReference type="AlphaFoldDB" id="A0A0Q2UAR3"/>
<evidence type="ECO:0000256" key="1">
    <source>
        <dbReference type="SAM" id="MobiDB-lite"/>
    </source>
</evidence>
<organism evidence="2 3">
    <name type="scientific">Mycobacterium gordonae</name>
    <dbReference type="NCBI Taxonomy" id="1778"/>
    <lineage>
        <taxon>Bacteria</taxon>
        <taxon>Bacillati</taxon>
        <taxon>Actinomycetota</taxon>
        <taxon>Actinomycetes</taxon>
        <taxon>Mycobacteriales</taxon>
        <taxon>Mycobacteriaceae</taxon>
        <taxon>Mycobacterium</taxon>
    </lineage>
</organism>
<dbReference type="Proteomes" id="UP000051677">
    <property type="component" value="Unassembled WGS sequence"/>
</dbReference>
<gene>
    <name evidence="2" type="ORF">AO501_33230</name>
</gene>
<evidence type="ECO:0000313" key="2">
    <source>
        <dbReference type="EMBL" id="KQH77560.1"/>
    </source>
</evidence>